<feature type="domain" description="TRAM" evidence="5">
    <location>
        <begin position="8"/>
        <end position="66"/>
    </location>
</feature>
<dbReference type="GO" id="GO:0008168">
    <property type="term" value="F:methyltransferase activity"/>
    <property type="evidence" value="ECO:0007669"/>
    <property type="project" value="UniProtKB-KW"/>
</dbReference>
<dbReference type="InterPro" id="IPR002792">
    <property type="entry name" value="TRAM_dom"/>
</dbReference>
<accession>A0ABT3E6Y5</accession>
<dbReference type="InterPro" id="IPR012340">
    <property type="entry name" value="NA-bd_OB-fold"/>
</dbReference>
<dbReference type="PANTHER" id="PTHR11061">
    <property type="entry name" value="RNA M5U METHYLTRANSFERASE"/>
    <property type="match status" value="1"/>
</dbReference>
<dbReference type="PROSITE" id="PS51687">
    <property type="entry name" value="SAM_MT_RNA_M5U"/>
    <property type="match status" value="1"/>
</dbReference>
<keyword evidence="2 4" id="KW-0808">Transferase</keyword>
<dbReference type="Proteomes" id="UP001526225">
    <property type="component" value="Unassembled WGS sequence"/>
</dbReference>
<dbReference type="SUPFAM" id="SSF53335">
    <property type="entry name" value="S-adenosyl-L-methionine-dependent methyltransferases"/>
    <property type="match status" value="1"/>
</dbReference>
<feature type="binding site" evidence="4">
    <location>
        <position position="318"/>
    </location>
    <ligand>
        <name>S-adenosyl-L-methionine</name>
        <dbReference type="ChEBI" id="CHEBI:59789"/>
    </ligand>
</feature>
<protein>
    <submittedName>
        <fullName evidence="6">23S rRNA (Uracil(1939)-C(5))-methyltransferase RlmD</fullName>
        <ecNumber evidence="6">2.1.1.190</ecNumber>
    </submittedName>
</protein>
<keyword evidence="1 4" id="KW-0489">Methyltransferase</keyword>
<name>A0ABT3E6Y5_9LACO</name>
<evidence type="ECO:0000256" key="2">
    <source>
        <dbReference type="ARBA" id="ARBA00022679"/>
    </source>
</evidence>
<comment type="similarity">
    <text evidence="4">Belongs to the class I-like SAM-binding methyltransferase superfamily. RNA M5U methyltransferase family.</text>
</comment>
<organism evidence="6 7">
    <name type="scientific">Weissella ceti</name>
    <dbReference type="NCBI Taxonomy" id="759620"/>
    <lineage>
        <taxon>Bacteria</taxon>
        <taxon>Bacillati</taxon>
        <taxon>Bacillota</taxon>
        <taxon>Bacilli</taxon>
        <taxon>Lactobacillales</taxon>
        <taxon>Lactobacillaceae</taxon>
        <taxon>Weissella</taxon>
    </lineage>
</organism>
<dbReference type="SUPFAM" id="SSF50249">
    <property type="entry name" value="Nucleic acid-binding proteins"/>
    <property type="match status" value="1"/>
</dbReference>
<dbReference type="InterPro" id="IPR010280">
    <property type="entry name" value="U5_MeTrfase_fam"/>
</dbReference>
<dbReference type="Pfam" id="PF05958">
    <property type="entry name" value="tRNA_U5-meth_tr"/>
    <property type="match status" value="1"/>
</dbReference>
<evidence type="ECO:0000256" key="4">
    <source>
        <dbReference type="PROSITE-ProRule" id="PRU01024"/>
    </source>
</evidence>
<feature type="binding site" evidence="4">
    <location>
        <position position="339"/>
    </location>
    <ligand>
        <name>S-adenosyl-L-methionine</name>
        <dbReference type="ChEBI" id="CHEBI:59789"/>
    </ligand>
</feature>
<feature type="binding site" evidence="4">
    <location>
        <position position="387"/>
    </location>
    <ligand>
        <name>S-adenosyl-L-methionine</name>
        <dbReference type="ChEBI" id="CHEBI:59789"/>
    </ligand>
</feature>
<dbReference type="PANTHER" id="PTHR11061:SF30">
    <property type="entry name" value="TRNA (URACIL(54)-C(5))-METHYLTRANSFERASE"/>
    <property type="match status" value="1"/>
</dbReference>
<dbReference type="Gene3D" id="2.40.50.1070">
    <property type="match status" value="1"/>
</dbReference>
<dbReference type="EMBL" id="JAOZFE010000008">
    <property type="protein sequence ID" value="MCW0953707.1"/>
    <property type="molecule type" value="Genomic_DNA"/>
</dbReference>
<feature type="binding site" evidence="4">
    <location>
        <position position="289"/>
    </location>
    <ligand>
        <name>S-adenosyl-L-methionine</name>
        <dbReference type="ChEBI" id="CHEBI:59789"/>
    </ligand>
</feature>
<evidence type="ECO:0000256" key="1">
    <source>
        <dbReference type="ARBA" id="ARBA00022603"/>
    </source>
</evidence>
<sequence>MRPKVNIPVKMGEHHTGVVQEVQYNGQAIVMVDEYPIHLDNAYPNETVTFEITQVNRKFARAVLVEVVEASEDRVDSGRDDLLMTGIAPYLNLSYPAQLKLKQEQVTKIFERANVPATVAPTIGMEDPTHYRNKTVVPMQYKDGHLETGFIKRGTPDEIVPLEDYFVNDPVIDEVIGLVRDVLDKHQVSIYSDLTEQGEMRYIMVRRGYYTHETMVVLVTQTATLKDEAEIAEEIAAVVPGIKSIVLNHNPRSLHLMTSGDNRTLWGADAIHDELLGIDFEIGPNSFYQVNPQTTEVLYALAAEKAELTENDTIIDAYSGIGTIGLSVADQVKEVIGVEWVARAVEDAEKNVANNQITNARFVTGDAPAQMKAWHAEGVRPEVVFVDPTRPGLTPELMDAVVDMRPTRFVYISCNPETMARDARYMLDKGFELHGDIQPLDQFPQTAHVEAVAVFVPGEETNED</sequence>
<dbReference type="Gene3D" id="3.40.50.150">
    <property type="entry name" value="Vaccinia Virus protein VP39"/>
    <property type="match status" value="1"/>
</dbReference>
<dbReference type="RefSeq" id="WP_213409043.1">
    <property type="nucleotide sequence ID" value="NZ_CP074441.1"/>
</dbReference>
<dbReference type="InterPro" id="IPR029063">
    <property type="entry name" value="SAM-dependent_MTases_sf"/>
</dbReference>
<dbReference type="CDD" id="cd02440">
    <property type="entry name" value="AdoMet_MTases"/>
    <property type="match status" value="1"/>
</dbReference>
<dbReference type="PROSITE" id="PS01231">
    <property type="entry name" value="TRMA_2"/>
    <property type="match status" value="1"/>
</dbReference>
<dbReference type="GO" id="GO:0032259">
    <property type="term" value="P:methylation"/>
    <property type="evidence" value="ECO:0007669"/>
    <property type="project" value="UniProtKB-KW"/>
</dbReference>
<keyword evidence="3 4" id="KW-0949">S-adenosyl-L-methionine</keyword>
<evidence type="ECO:0000313" key="7">
    <source>
        <dbReference type="Proteomes" id="UP001526225"/>
    </source>
</evidence>
<evidence type="ECO:0000313" key="6">
    <source>
        <dbReference type="EMBL" id="MCW0953707.1"/>
    </source>
</evidence>
<dbReference type="InterPro" id="IPR030391">
    <property type="entry name" value="MeTrfase_TrmA_CS"/>
</dbReference>
<feature type="active site" description="Nucleophile" evidence="4">
    <location>
        <position position="414"/>
    </location>
</feature>
<evidence type="ECO:0000259" key="5">
    <source>
        <dbReference type="PROSITE" id="PS50926"/>
    </source>
</evidence>
<dbReference type="EC" id="2.1.1.190" evidence="6"/>
<reference evidence="6 7" key="1">
    <citation type="submission" date="2022-10" db="EMBL/GenBank/DDBJ databases">
        <title>Weissella fermenti sp. nov., isolated from fermented cabbage.</title>
        <authorList>
            <person name="Lee J.K."/>
            <person name="Baek J.H."/>
            <person name="Choi D.G."/>
            <person name="Kim J.M."/>
            <person name="Jeon C.O."/>
        </authorList>
    </citation>
    <scope>NUCLEOTIDE SEQUENCE [LARGE SCALE GENOMIC DNA]</scope>
    <source>
        <strain evidence="6 7">KACC 18534</strain>
    </source>
</reference>
<dbReference type="Gene3D" id="2.40.50.140">
    <property type="entry name" value="Nucleic acid-binding proteins"/>
    <property type="match status" value="1"/>
</dbReference>
<dbReference type="NCBIfam" id="TIGR00479">
    <property type="entry name" value="rumA"/>
    <property type="match status" value="1"/>
</dbReference>
<gene>
    <name evidence="6" type="primary">rlmD</name>
    <name evidence="6" type="ORF">OIT44_06505</name>
</gene>
<proteinExistence type="inferred from homology"/>
<evidence type="ECO:0000256" key="3">
    <source>
        <dbReference type="ARBA" id="ARBA00022691"/>
    </source>
</evidence>
<keyword evidence="7" id="KW-1185">Reference proteome</keyword>
<comment type="caution">
    <text evidence="6">The sequence shown here is derived from an EMBL/GenBank/DDBJ whole genome shotgun (WGS) entry which is preliminary data.</text>
</comment>
<dbReference type="PROSITE" id="PS50926">
    <property type="entry name" value="TRAM"/>
    <property type="match status" value="1"/>
</dbReference>